<dbReference type="AlphaFoldDB" id="A0A2W2B7B0"/>
<proteinExistence type="predicted"/>
<feature type="domain" description="ChsH2 rubredoxin-like zinc ribbon" evidence="2">
    <location>
        <begin position="45"/>
        <end position="77"/>
    </location>
</feature>
<evidence type="ECO:0000313" key="4">
    <source>
        <dbReference type="Proteomes" id="UP000248764"/>
    </source>
</evidence>
<dbReference type="SUPFAM" id="SSF50249">
    <property type="entry name" value="Nucleic acid-binding proteins"/>
    <property type="match status" value="1"/>
</dbReference>
<feature type="domain" description="ChsH2 C-terminal OB-fold" evidence="1">
    <location>
        <begin position="80"/>
        <end position="152"/>
    </location>
</feature>
<dbReference type="Proteomes" id="UP000248764">
    <property type="component" value="Unassembled WGS sequence"/>
</dbReference>
<evidence type="ECO:0000313" key="3">
    <source>
        <dbReference type="EMBL" id="PZF83351.1"/>
    </source>
</evidence>
<reference evidence="3 4" key="1">
    <citation type="submission" date="2018-01" db="EMBL/GenBank/DDBJ databases">
        <title>Draft genome sequence of Jiangella sp. GTF31.</title>
        <authorList>
            <person name="Sahin N."/>
            <person name="Ay H."/>
            <person name="Saygin H."/>
        </authorList>
    </citation>
    <scope>NUCLEOTIDE SEQUENCE [LARGE SCALE GENOMIC DNA]</scope>
    <source>
        <strain evidence="3 4">GTF31</strain>
    </source>
</reference>
<keyword evidence="4" id="KW-1185">Reference proteome</keyword>
<dbReference type="PANTHER" id="PTHR34075">
    <property type="entry name" value="BLR3430 PROTEIN"/>
    <property type="match status" value="1"/>
</dbReference>
<evidence type="ECO:0008006" key="5">
    <source>
        <dbReference type="Google" id="ProtNLM"/>
    </source>
</evidence>
<dbReference type="EMBL" id="POTW01000026">
    <property type="protein sequence ID" value="PZF83351.1"/>
    <property type="molecule type" value="Genomic_DNA"/>
</dbReference>
<dbReference type="Pfam" id="PF01796">
    <property type="entry name" value="OB_ChsH2_C"/>
    <property type="match status" value="1"/>
</dbReference>
<evidence type="ECO:0000259" key="2">
    <source>
        <dbReference type="Pfam" id="PF12172"/>
    </source>
</evidence>
<name>A0A2W2B7B0_9ACTN</name>
<dbReference type="PANTHER" id="PTHR34075:SF4">
    <property type="entry name" value="DUF35 DOMAIN-CONTAINING PROTEIN"/>
    <property type="match status" value="1"/>
</dbReference>
<organism evidence="3 4">
    <name type="scientific">Jiangella anatolica</name>
    <dbReference type="NCBI Taxonomy" id="2670374"/>
    <lineage>
        <taxon>Bacteria</taxon>
        <taxon>Bacillati</taxon>
        <taxon>Actinomycetota</taxon>
        <taxon>Actinomycetes</taxon>
        <taxon>Jiangellales</taxon>
        <taxon>Jiangellaceae</taxon>
        <taxon>Jiangella</taxon>
    </lineage>
</organism>
<comment type="caution">
    <text evidence="3">The sequence shown here is derived from an EMBL/GenBank/DDBJ whole genome shotgun (WGS) entry which is preliminary data.</text>
</comment>
<dbReference type="Pfam" id="PF12172">
    <property type="entry name" value="zf-ChsH2"/>
    <property type="match status" value="1"/>
</dbReference>
<accession>A0A2W2B7B0</accession>
<dbReference type="InterPro" id="IPR002878">
    <property type="entry name" value="ChsH2_C"/>
</dbReference>
<dbReference type="Gene3D" id="6.10.30.10">
    <property type="match status" value="1"/>
</dbReference>
<protein>
    <recommendedName>
        <fullName evidence="5">Nucleic acid-binding protein</fullName>
    </recommendedName>
</protein>
<dbReference type="InterPro" id="IPR052513">
    <property type="entry name" value="Thioester_dehydratase-like"/>
</dbReference>
<dbReference type="InterPro" id="IPR012340">
    <property type="entry name" value="NA-bd_OB-fold"/>
</dbReference>
<evidence type="ECO:0000259" key="1">
    <source>
        <dbReference type="Pfam" id="PF01796"/>
    </source>
</evidence>
<gene>
    <name evidence="3" type="ORF">C1I92_12990</name>
</gene>
<sequence>MEPMTTTGVDLPDDAVDADDWFEVPDELHYYYSYSYGGVSRFFREIVDNQRLTVTRCELCDRGYCPPRRDCPRCWERTTWQPHPGTGTVVAPVYCYWTQINSPVRRYVQPPFVYALVRLDGMTNALHTLIHTDDLRVNRTVRVGTRVEVRFREQRRGTLADVYFVPVEQP</sequence>
<dbReference type="InterPro" id="IPR022002">
    <property type="entry name" value="ChsH2_Znr"/>
</dbReference>